<keyword evidence="5" id="KW-1185">Reference proteome</keyword>
<evidence type="ECO:0000256" key="2">
    <source>
        <dbReference type="ARBA" id="ARBA00007639"/>
    </source>
</evidence>
<evidence type="ECO:0000313" key="4">
    <source>
        <dbReference type="EMBL" id="QDV07072.1"/>
    </source>
</evidence>
<proteinExistence type="inferred from homology"/>
<evidence type="ECO:0000256" key="1">
    <source>
        <dbReference type="ARBA" id="ARBA00004196"/>
    </source>
</evidence>
<dbReference type="Pfam" id="PF13407">
    <property type="entry name" value="Peripla_BP_4"/>
    <property type="match status" value="1"/>
</dbReference>
<dbReference type="GO" id="GO:0030288">
    <property type="term" value="C:outer membrane-bounded periplasmic space"/>
    <property type="evidence" value="ECO:0007669"/>
    <property type="project" value="TreeGrafter"/>
</dbReference>
<protein>
    <submittedName>
        <fullName evidence="4">D-ribose-binding periplasmic protein</fullName>
    </submittedName>
</protein>
<comment type="similarity">
    <text evidence="2">Belongs to the bacterial solute-binding protein 2 family.</text>
</comment>
<dbReference type="Gene3D" id="3.40.50.2300">
    <property type="match status" value="2"/>
</dbReference>
<dbReference type="InterPro" id="IPR050555">
    <property type="entry name" value="Bact_Solute-Bind_Prot2"/>
</dbReference>
<comment type="subcellular location">
    <subcellularLocation>
        <location evidence="1">Cell envelope</location>
    </subcellularLocation>
</comment>
<dbReference type="InterPro" id="IPR025997">
    <property type="entry name" value="SBP_2_dom"/>
</dbReference>
<dbReference type="GO" id="GO:0030246">
    <property type="term" value="F:carbohydrate binding"/>
    <property type="evidence" value="ECO:0007669"/>
    <property type="project" value="TreeGrafter"/>
</dbReference>
<dbReference type="PANTHER" id="PTHR30036">
    <property type="entry name" value="D-XYLOSE-BINDING PERIPLASMIC PROTEIN"/>
    <property type="match status" value="1"/>
</dbReference>
<dbReference type="SUPFAM" id="SSF53822">
    <property type="entry name" value="Periplasmic binding protein-like I"/>
    <property type="match status" value="1"/>
</dbReference>
<feature type="domain" description="Periplasmic binding protein" evidence="3">
    <location>
        <begin position="4"/>
        <end position="269"/>
    </location>
</feature>
<name>A0A518ESM2_9BACT</name>
<gene>
    <name evidence="4" type="primary">rbsB_2</name>
    <name evidence="4" type="ORF">Poly30_25910</name>
</gene>
<dbReference type="Proteomes" id="UP000320390">
    <property type="component" value="Chromosome"/>
</dbReference>
<dbReference type="EMBL" id="CP036434">
    <property type="protein sequence ID" value="QDV07072.1"/>
    <property type="molecule type" value="Genomic_DNA"/>
</dbReference>
<organism evidence="4 5">
    <name type="scientific">Saltatorellus ferox</name>
    <dbReference type="NCBI Taxonomy" id="2528018"/>
    <lineage>
        <taxon>Bacteria</taxon>
        <taxon>Pseudomonadati</taxon>
        <taxon>Planctomycetota</taxon>
        <taxon>Planctomycetia</taxon>
        <taxon>Planctomycetia incertae sedis</taxon>
        <taxon>Saltatorellus</taxon>
    </lineage>
</organism>
<evidence type="ECO:0000313" key="5">
    <source>
        <dbReference type="Proteomes" id="UP000320390"/>
    </source>
</evidence>
<reference evidence="4 5" key="1">
    <citation type="submission" date="2019-02" db="EMBL/GenBank/DDBJ databases">
        <title>Deep-cultivation of Planctomycetes and their phenomic and genomic characterization uncovers novel biology.</title>
        <authorList>
            <person name="Wiegand S."/>
            <person name="Jogler M."/>
            <person name="Boedeker C."/>
            <person name="Pinto D."/>
            <person name="Vollmers J."/>
            <person name="Rivas-Marin E."/>
            <person name="Kohn T."/>
            <person name="Peeters S.H."/>
            <person name="Heuer A."/>
            <person name="Rast P."/>
            <person name="Oberbeckmann S."/>
            <person name="Bunk B."/>
            <person name="Jeske O."/>
            <person name="Meyerdierks A."/>
            <person name="Storesund J.E."/>
            <person name="Kallscheuer N."/>
            <person name="Luecker S."/>
            <person name="Lage O.M."/>
            <person name="Pohl T."/>
            <person name="Merkel B.J."/>
            <person name="Hornburger P."/>
            <person name="Mueller R.-W."/>
            <person name="Bruemmer F."/>
            <person name="Labrenz M."/>
            <person name="Spormann A.M."/>
            <person name="Op den Camp H."/>
            <person name="Overmann J."/>
            <person name="Amann R."/>
            <person name="Jetten M.S.M."/>
            <person name="Mascher T."/>
            <person name="Medema M.H."/>
            <person name="Devos D.P."/>
            <person name="Kaster A.-K."/>
            <person name="Ovreas L."/>
            <person name="Rohde M."/>
            <person name="Galperin M.Y."/>
            <person name="Jogler C."/>
        </authorList>
    </citation>
    <scope>NUCLEOTIDE SEQUENCE [LARGE SCALE GENOMIC DNA]</scope>
    <source>
        <strain evidence="4 5">Poly30</strain>
    </source>
</reference>
<dbReference type="CDD" id="cd06314">
    <property type="entry name" value="PBP1_tmGBP"/>
    <property type="match status" value="1"/>
</dbReference>
<sequence>MAVVSNCVDPFWNVCAAGARAKADELGIEVEVVFPDGSAQDQKQKLEDLRIRGVDGIAVSALDASGLNDVLNAIAAEMPLITQDSDAPGSDRVCFIGVDNYAAGRVVGKLVKEACPDGGKVAIFIGRLEQQNSRDRRQGVIDELLDRDFDSSRFDEVGSVPKGGKYEVIGTLVDNSDQSQAKASAEDTLTAHPDLACMVGLFAYNPPNCLEAARSAGKLGEVKIVGFDEDDVTLEGIEAGTIYATVSQNPYEYGSESVRVLNALCDGDKSVIPAGGVITVPSEAVRKDNVVAFRKALEERRQGDQ</sequence>
<accession>A0A518ESM2</accession>
<dbReference type="PANTHER" id="PTHR30036:SF7">
    <property type="entry name" value="ABC TRANSPORTER PERIPLASMIC-BINDING PROTEIN YPHF"/>
    <property type="match status" value="1"/>
</dbReference>
<evidence type="ECO:0000259" key="3">
    <source>
        <dbReference type="Pfam" id="PF13407"/>
    </source>
</evidence>
<dbReference type="AlphaFoldDB" id="A0A518ESM2"/>
<dbReference type="InterPro" id="IPR028082">
    <property type="entry name" value="Peripla_BP_I"/>
</dbReference>